<organism evidence="2 3">
    <name type="scientific">Mytilus galloprovincialis</name>
    <name type="common">Mediterranean mussel</name>
    <dbReference type="NCBI Taxonomy" id="29158"/>
    <lineage>
        <taxon>Eukaryota</taxon>
        <taxon>Metazoa</taxon>
        <taxon>Spiralia</taxon>
        <taxon>Lophotrochozoa</taxon>
        <taxon>Mollusca</taxon>
        <taxon>Bivalvia</taxon>
        <taxon>Autobranchia</taxon>
        <taxon>Pteriomorphia</taxon>
        <taxon>Mytilida</taxon>
        <taxon>Mytiloidea</taxon>
        <taxon>Mytilidae</taxon>
        <taxon>Mytilinae</taxon>
        <taxon>Mytilus</taxon>
    </lineage>
</organism>
<dbReference type="Proteomes" id="UP000596742">
    <property type="component" value="Unassembled WGS sequence"/>
</dbReference>
<protein>
    <submittedName>
        <fullName evidence="2">Uncharacterized protein</fullName>
    </submittedName>
</protein>
<keyword evidence="1" id="KW-1133">Transmembrane helix</keyword>
<evidence type="ECO:0000256" key="1">
    <source>
        <dbReference type="SAM" id="Phobius"/>
    </source>
</evidence>
<keyword evidence="3" id="KW-1185">Reference proteome</keyword>
<name>A0A8B6DHC4_MYTGA</name>
<evidence type="ECO:0000313" key="3">
    <source>
        <dbReference type="Proteomes" id="UP000596742"/>
    </source>
</evidence>
<proteinExistence type="predicted"/>
<gene>
    <name evidence="2" type="ORF">MGAL_10B063319</name>
</gene>
<dbReference type="OrthoDB" id="6129421at2759"/>
<accession>A0A8B6DHC4</accession>
<keyword evidence="1" id="KW-0812">Transmembrane</keyword>
<comment type="caution">
    <text evidence="2">The sequence shown here is derived from an EMBL/GenBank/DDBJ whole genome shotgun (WGS) entry which is preliminary data.</text>
</comment>
<dbReference type="AlphaFoldDB" id="A0A8B6DHC4"/>
<dbReference type="EMBL" id="UYJE01003372">
    <property type="protein sequence ID" value="VDI18656.1"/>
    <property type="molecule type" value="Genomic_DNA"/>
</dbReference>
<feature type="transmembrane region" description="Helical" evidence="1">
    <location>
        <begin position="64"/>
        <end position="86"/>
    </location>
</feature>
<sequence length="103" mass="11811">MSYDHVTYTPSEDVTTESTDDLDEIEIISTQIIRLEAPKRPVRILTSTIESREEEVRRKRINRIVGFFAALIFLTCIALVFSTLMMSKDIDELVRNSNESSAK</sequence>
<evidence type="ECO:0000313" key="2">
    <source>
        <dbReference type="EMBL" id="VDI18656.1"/>
    </source>
</evidence>
<keyword evidence="1" id="KW-0472">Membrane</keyword>
<reference evidence="2" key="1">
    <citation type="submission" date="2018-11" db="EMBL/GenBank/DDBJ databases">
        <authorList>
            <person name="Alioto T."/>
            <person name="Alioto T."/>
        </authorList>
    </citation>
    <scope>NUCLEOTIDE SEQUENCE</scope>
</reference>